<dbReference type="EMBL" id="SNRW01002690">
    <property type="protein sequence ID" value="KAA6392013.1"/>
    <property type="molecule type" value="Genomic_DNA"/>
</dbReference>
<keyword evidence="2 4" id="KW-0863">Zinc-finger</keyword>
<gene>
    <name evidence="6" type="ORF">EZS28_012464</name>
</gene>
<evidence type="ECO:0000256" key="4">
    <source>
        <dbReference type="PROSITE-ProRule" id="PRU00175"/>
    </source>
</evidence>
<dbReference type="GO" id="GO:0005634">
    <property type="term" value="C:nucleus"/>
    <property type="evidence" value="ECO:0007669"/>
    <property type="project" value="TreeGrafter"/>
</dbReference>
<protein>
    <recommendedName>
        <fullName evidence="5">RING-type domain-containing protein</fullName>
    </recommendedName>
</protein>
<dbReference type="PROSITE" id="PS50089">
    <property type="entry name" value="ZF_RING_2"/>
    <property type="match status" value="1"/>
</dbReference>
<dbReference type="SUPFAM" id="SSF57850">
    <property type="entry name" value="RING/U-box"/>
    <property type="match status" value="1"/>
</dbReference>
<evidence type="ECO:0000256" key="1">
    <source>
        <dbReference type="ARBA" id="ARBA00022723"/>
    </source>
</evidence>
<dbReference type="GO" id="GO:0008270">
    <property type="term" value="F:zinc ion binding"/>
    <property type="evidence" value="ECO:0007669"/>
    <property type="project" value="UniProtKB-KW"/>
</dbReference>
<evidence type="ECO:0000256" key="3">
    <source>
        <dbReference type="ARBA" id="ARBA00022833"/>
    </source>
</evidence>
<accession>A0A5J4WBG4</accession>
<name>A0A5J4WBG4_9EUKA</name>
<reference evidence="6 7" key="1">
    <citation type="submission" date="2019-03" db="EMBL/GenBank/DDBJ databases">
        <title>Single cell metagenomics reveals metabolic interactions within the superorganism composed of flagellate Streblomastix strix and complex community of Bacteroidetes bacteria on its surface.</title>
        <authorList>
            <person name="Treitli S.C."/>
            <person name="Kolisko M."/>
            <person name="Husnik F."/>
            <person name="Keeling P."/>
            <person name="Hampl V."/>
        </authorList>
    </citation>
    <scope>NUCLEOTIDE SEQUENCE [LARGE SCALE GENOMIC DNA]</scope>
    <source>
        <strain evidence="6">ST1C</strain>
    </source>
</reference>
<evidence type="ECO:0000313" key="7">
    <source>
        <dbReference type="Proteomes" id="UP000324800"/>
    </source>
</evidence>
<dbReference type="PANTHER" id="PTHR45931">
    <property type="entry name" value="SI:CH211-59O9.10"/>
    <property type="match status" value="1"/>
</dbReference>
<dbReference type="SMART" id="SM00184">
    <property type="entry name" value="RING"/>
    <property type="match status" value="1"/>
</dbReference>
<evidence type="ECO:0000313" key="6">
    <source>
        <dbReference type="EMBL" id="KAA6392013.1"/>
    </source>
</evidence>
<dbReference type="InterPro" id="IPR013083">
    <property type="entry name" value="Znf_RING/FYVE/PHD"/>
</dbReference>
<evidence type="ECO:0000256" key="2">
    <source>
        <dbReference type="ARBA" id="ARBA00022771"/>
    </source>
</evidence>
<dbReference type="Gene3D" id="3.30.40.10">
    <property type="entry name" value="Zinc/RING finger domain, C3HC4 (zinc finger)"/>
    <property type="match status" value="1"/>
</dbReference>
<proteinExistence type="predicted"/>
<dbReference type="InterPro" id="IPR051834">
    <property type="entry name" value="RING_finger_E3_ligase"/>
</dbReference>
<dbReference type="GO" id="GO:0061630">
    <property type="term" value="F:ubiquitin protein ligase activity"/>
    <property type="evidence" value="ECO:0007669"/>
    <property type="project" value="TreeGrafter"/>
</dbReference>
<keyword evidence="1" id="KW-0479">Metal-binding</keyword>
<feature type="domain" description="RING-type" evidence="5">
    <location>
        <begin position="23"/>
        <end position="68"/>
    </location>
</feature>
<organism evidence="6 7">
    <name type="scientific">Streblomastix strix</name>
    <dbReference type="NCBI Taxonomy" id="222440"/>
    <lineage>
        <taxon>Eukaryota</taxon>
        <taxon>Metamonada</taxon>
        <taxon>Preaxostyla</taxon>
        <taxon>Oxymonadida</taxon>
        <taxon>Streblomastigidae</taxon>
        <taxon>Streblomastix</taxon>
    </lineage>
</organism>
<evidence type="ECO:0000259" key="5">
    <source>
        <dbReference type="PROSITE" id="PS50089"/>
    </source>
</evidence>
<dbReference type="InterPro" id="IPR001841">
    <property type="entry name" value="Znf_RING"/>
</dbReference>
<comment type="caution">
    <text evidence="6">The sequence shown here is derived from an EMBL/GenBank/DDBJ whole genome shotgun (WGS) entry which is preliminary data.</text>
</comment>
<dbReference type="OrthoDB" id="21204at2759"/>
<dbReference type="Pfam" id="PF13639">
    <property type="entry name" value="zf-RING_2"/>
    <property type="match status" value="1"/>
</dbReference>
<dbReference type="AlphaFoldDB" id="A0A5J4WBG4"/>
<dbReference type="PANTHER" id="PTHR45931:SF16">
    <property type="entry name" value="RING_U-BOX SUPERFAMILY PROTEIN"/>
    <property type="match status" value="1"/>
</dbReference>
<dbReference type="GO" id="GO:0006511">
    <property type="term" value="P:ubiquitin-dependent protein catabolic process"/>
    <property type="evidence" value="ECO:0007669"/>
    <property type="project" value="TreeGrafter"/>
</dbReference>
<dbReference type="Proteomes" id="UP000324800">
    <property type="component" value="Unassembled WGS sequence"/>
</dbReference>
<keyword evidence="3" id="KW-0862">Zinc</keyword>
<sequence length="73" mass="8741">MSQEELNRLVCYKQLNGENSDFCTICQENINANNDPNKYVAILPCTHKYHRRCIFIWLRKQRRCPIDNIEVIL</sequence>